<feature type="compositionally biased region" description="Polar residues" evidence="1">
    <location>
        <begin position="8"/>
        <end position="26"/>
    </location>
</feature>
<evidence type="ECO:0000256" key="1">
    <source>
        <dbReference type="SAM" id="MobiDB-lite"/>
    </source>
</evidence>
<organism evidence="2 3">
    <name type="scientific">Characodon lateralis</name>
    <dbReference type="NCBI Taxonomy" id="208331"/>
    <lineage>
        <taxon>Eukaryota</taxon>
        <taxon>Metazoa</taxon>
        <taxon>Chordata</taxon>
        <taxon>Craniata</taxon>
        <taxon>Vertebrata</taxon>
        <taxon>Euteleostomi</taxon>
        <taxon>Actinopterygii</taxon>
        <taxon>Neopterygii</taxon>
        <taxon>Teleostei</taxon>
        <taxon>Neoteleostei</taxon>
        <taxon>Acanthomorphata</taxon>
        <taxon>Ovalentaria</taxon>
        <taxon>Atherinomorphae</taxon>
        <taxon>Cyprinodontiformes</taxon>
        <taxon>Goodeidae</taxon>
        <taxon>Characodon</taxon>
    </lineage>
</organism>
<evidence type="ECO:0000313" key="2">
    <source>
        <dbReference type="EMBL" id="MED6285081.1"/>
    </source>
</evidence>
<accession>A0ABU7ECT6</accession>
<dbReference type="Proteomes" id="UP001352852">
    <property type="component" value="Unassembled WGS sequence"/>
</dbReference>
<feature type="compositionally biased region" description="Polar residues" evidence="1">
    <location>
        <begin position="33"/>
        <end position="44"/>
    </location>
</feature>
<proteinExistence type="predicted"/>
<keyword evidence="3" id="KW-1185">Reference proteome</keyword>
<evidence type="ECO:0000313" key="3">
    <source>
        <dbReference type="Proteomes" id="UP001352852"/>
    </source>
</evidence>
<dbReference type="EMBL" id="JAHUTJ010052180">
    <property type="protein sequence ID" value="MED6285081.1"/>
    <property type="molecule type" value="Genomic_DNA"/>
</dbReference>
<comment type="caution">
    <text evidence="2">The sequence shown here is derived from an EMBL/GenBank/DDBJ whole genome shotgun (WGS) entry which is preliminary data.</text>
</comment>
<sequence>MTEWGRNRTPSLTSSSVRTSGPSPTSVRKPILTPSSVRTSGPSPLSVRTLSLASSFTTSTHICQTVSPVSTAEEPAVWVLQSDAAGDAGPG</sequence>
<protein>
    <submittedName>
        <fullName evidence="2">Uncharacterized protein</fullName>
    </submittedName>
</protein>
<gene>
    <name evidence="2" type="ORF">CHARACLAT_025681</name>
</gene>
<feature type="region of interest" description="Disordered" evidence="1">
    <location>
        <begin position="1"/>
        <end position="44"/>
    </location>
</feature>
<reference evidence="2 3" key="1">
    <citation type="submission" date="2021-06" db="EMBL/GenBank/DDBJ databases">
        <authorList>
            <person name="Palmer J.M."/>
        </authorList>
    </citation>
    <scope>NUCLEOTIDE SEQUENCE [LARGE SCALE GENOMIC DNA]</scope>
    <source>
        <strain evidence="2 3">CL_MEX2019</strain>
        <tissue evidence="2">Muscle</tissue>
    </source>
</reference>
<name>A0ABU7ECT6_9TELE</name>